<evidence type="ECO:0000313" key="3">
    <source>
        <dbReference type="EMBL" id="NNH68978.1"/>
    </source>
</evidence>
<dbReference type="EMBL" id="JABELX010000001">
    <property type="protein sequence ID" value="NNH68978.1"/>
    <property type="molecule type" value="Genomic_DNA"/>
</dbReference>
<keyword evidence="3" id="KW-0489">Methyltransferase</keyword>
<dbReference type="SUPFAM" id="SSF53335">
    <property type="entry name" value="S-adenosyl-L-methionine-dependent methyltransferases"/>
    <property type="match status" value="1"/>
</dbReference>
<feature type="region of interest" description="Disordered" evidence="1">
    <location>
        <begin position="1"/>
        <end position="23"/>
    </location>
</feature>
<dbReference type="GO" id="GO:0032259">
    <property type="term" value="P:methylation"/>
    <property type="evidence" value="ECO:0007669"/>
    <property type="project" value="UniProtKB-KW"/>
</dbReference>
<evidence type="ECO:0000256" key="1">
    <source>
        <dbReference type="SAM" id="MobiDB-lite"/>
    </source>
</evidence>
<dbReference type="CDD" id="cd02440">
    <property type="entry name" value="AdoMet_MTases"/>
    <property type="match status" value="1"/>
</dbReference>
<feature type="domain" description="Methyltransferase type 11" evidence="2">
    <location>
        <begin position="67"/>
        <end position="157"/>
    </location>
</feature>
<dbReference type="AlphaFoldDB" id="A0A849BV71"/>
<dbReference type="PANTHER" id="PTHR43591">
    <property type="entry name" value="METHYLTRANSFERASE"/>
    <property type="match status" value="1"/>
</dbReference>
<name>A0A849BV71_9NOCA</name>
<dbReference type="Gene3D" id="3.40.50.150">
    <property type="entry name" value="Vaccinia Virus protein VP39"/>
    <property type="match status" value="1"/>
</dbReference>
<dbReference type="Proteomes" id="UP000586827">
    <property type="component" value="Unassembled WGS sequence"/>
</dbReference>
<keyword evidence="4" id="KW-1185">Reference proteome</keyword>
<gene>
    <name evidence="3" type="ORF">HLB23_03660</name>
</gene>
<accession>A0A849BV71</accession>
<dbReference type="GO" id="GO:0008757">
    <property type="term" value="F:S-adenosylmethionine-dependent methyltransferase activity"/>
    <property type="evidence" value="ECO:0007669"/>
    <property type="project" value="InterPro"/>
</dbReference>
<dbReference type="Pfam" id="PF08241">
    <property type="entry name" value="Methyltransf_11"/>
    <property type="match status" value="1"/>
</dbReference>
<evidence type="ECO:0000313" key="4">
    <source>
        <dbReference type="Proteomes" id="UP000586827"/>
    </source>
</evidence>
<comment type="caution">
    <text evidence="3">The sequence shown here is derived from an EMBL/GenBank/DDBJ whole genome shotgun (WGS) entry which is preliminary data.</text>
</comment>
<organism evidence="3 4">
    <name type="scientific">Nocardia uniformis</name>
    <dbReference type="NCBI Taxonomy" id="53432"/>
    <lineage>
        <taxon>Bacteria</taxon>
        <taxon>Bacillati</taxon>
        <taxon>Actinomycetota</taxon>
        <taxon>Actinomycetes</taxon>
        <taxon>Mycobacteriales</taxon>
        <taxon>Nocardiaceae</taxon>
        <taxon>Nocardia</taxon>
    </lineage>
</organism>
<proteinExistence type="predicted"/>
<keyword evidence="3" id="KW-0808">Transferase</keyword>
<dbReference type="PANTHER" id="PTHR43591:SF24">
    <property type="entry name" value="2-METHOXY-6-POLYPRENYL-1,4-BENZOQUINOL METHYLASE, MITOCHONDRIAL"/>
    <property type="match status" value="1"/>
</dbReference>
<dbReference type="InterPro" id="IPR029063">
    <property type="entry name" value="SAM-dependent_MTases_sf"/>
</dbReference>
<dbReference type="InterPro" id="IPR013216">
    <property type="entry name" value="Methyltransf_11"/>
</dbReference>
<protein>
    <submittedName>
        <fullName evidence="3">Class I SAM-dependent methyltransferase</fullName>
    </submittedName>
</protein>
<dbReference type="RefSeq" id="WP_067525971.1">
    <property type="nucleotide sequence ID" value="NZ_JABELX010000001.1"/>
</dbReference>
<reference evidence="3 4" key="1">
    <citation type="submission" date="2020-05" db="EMBL/GenBank/DDBJ databases">
        <title>MicrobeNet Type strains.</title>
        <authorList>
            <person name="Nicholson A.C."/>
        </authorList>
    </citation>
    <scope>NUCLEOTIDE SEQUENCE [LARGE SCALE GENOMIC DNA]</scope>
    <source>
        <strain evidence="3 4">JCM 3224</strain>
    </source>
</reference>
<evidence type="ECO:0000259" key="2">
    <source>
        <dbReference type="Pfam" id="PF08241"/>
    </source>
</evidence>
<sequence length="311" mass="33180">MIHDSDRPRPAAPGGSGPEPHADFDAFEAHGWENAAATYQWFFDPITDRLIDPLLDVTGVSRGTTLLDVACGHGNLSGRAAARGAHPWGVDVAEAMVASARQAHPGIEFSRADACELPCASETFDVAVSNFAILHLGEPERGVAELARVLAPGGKVALTVWDVPARARLFGWVTEALALAGAEPPDDIPPGPPFFRFADDEEMHRLLEGNGFEKTTIHTIAFTHTVASTDLVWTGIVGGTVRTAALVRNQPPSVQRAIRAAFDEVVARESPGSQVVIPFSVKLASATNAKNPTRRTYRFVRVPASLSPRSG</sequence>